<name>A0A512B9F2_9BACT</name>
<evidence type="ECO:0000313" key="1">
    <source>
        <dbReference type="EMBL" id="GEO08582.1"/>
    </source>
</evidence>
<gene>
    <name evidence="1" type="ORF">SAE01_10780</name>
</gene>
<protein>
    <recommendedName>
        <fullName evidence="3">Lipoprotein</fullName>
    </recommendedName>
</protein>
<dbReference type="PROSITE" id="PS51257">
    <property type="entry name" value="PROKAR_LIPOPROTEIN"/>
    <property type="match status" value="1"/>
</dbReference>
<organism evidence="1 2">
    <name type="scientific">Segetibacter aerophilus</name>
    <dbReference type="NCBI Taxonomy" id="670293"/>
    <lineage>
        <taxon>Bacteria</taxon>
        <taxon>Pseudomonadati</taxon>
        <taxon>Bacteroidota</taxon>
        <taxon>Chitinophagia</taxon>
        <taxon>Chitinophagales</taxon>
        <taxon>Chitinophagaceae</taxon>
        <taxon>Segetibacter</taxon>
    </lineage>
</organism>
<comment type="caution">
    <text evidence="1">The sequence shown here is derived from an EMBL/GenBank/DDBJ whole genome shotgun (WGS) entry which is preliminary data.</text>
</comment>
<evidence type="ECO:0008006" key="3">
    <source>
        <dbReference type="Google" id="ProtNLM"/>
    </source>
</evidence>
<reference evidence="1 2" key="1">
    <citation type="submission" date="2019-07" db="EMBL/GenBank/DDBJ databases">
        <title>Whole genome shotgun sequence of Segetibacter aerophilus NBRC 106135.</title>
        <authorList>
            <person name="Hosoyama A."/>
            <person name="Uohara A."/>
            <person name="Ohji S."/>
            <person name="Ichikawa N."/>
        </authorList>
    </citation>
    <scope>NUCLEOTIDE SEQUENCE [LARGE SCALE GENOMIC DNA]</scope>
    <source>
        <strain evidence="1 2">NBRC 106135</strain>
    </source>
</reference>
<keyword evidence="2" id="KW-1185">Reference proteome</keyword>
<accession>A0A512B9F2</accession>
<sequence>MKKVAGSVLLLVLIISAITSCKKIINSVFPGVDVDVPEVVFTVPAPPPLPPGFPVPTSEQAIGSLSQSFNLDSAVKAKTNGQFGAGDVTSVKIKQIIFNMSNADELNNFSNFESARFTFASNASQNTPEIEVASLTFPQTNTSVVTYTAPDNAPELRPYLNGTKLTYNVYGKLRRYTTKAISISVKVTMKVK</sequence>
<dbReference type="Proteomes" id="UP000321513">
    <property type="component" value="Unassembled WGS sequence"/>
</dbReference>
<evidence type="ECO:0000313" key="2">
    <source>
        <dbReference type="Proteomes" id="UP000321513"/>
    </source>
</evidence>
<dbReference type="AlphaFoldDB" id="A0A512B9F2"/>
<dbReference type="RefSeq" id="WP_147202636.1">
    <property type="nucleotide sequence ID" value="NZ_BJYT01000002.1"/>
</dbReference>
<proteinExistence type="predicted"/>
<dbReference type="OrthoDB" id="9858194at2"/>
<dbReference type="EMBL" id="BJYT01000002">
    <property type="protein sequence ID" value="GEO08582.1"/>
    <property type="molecule type" value="Genomic_DNA"/>
</dbReference>